<evidence type="ECO:0000256" key="10">
    <source>
        <dbReference type="RuleBase" id="RU046427"/>
    </source>
</evidence>
<dbReference type="AlphaFoldDB" id="A0A8B6CW81"/>
<dbReference type="GO" id="GO:0042277">
    <property type="term" value="F:peptide binding"/>
    <property type="evidence" value="ECO:0007669"/>
    <property type="project" value="TreeGrafter"/>
</dbReference>
<dbReference type="GO" id="GO:0032870">
    <property type="term" value="P:cellular response to hormone stimulus"/>
    <property type="evidence" value="ECO:0007669"/>
    <property type="project" value="TreeGrafter"/>
</dbReference>
<evidence type="ECO:0000256" key="3">
    <source>
        <dbReference type="ARBA" id="ARBA00022692"/>
    </source>
</evidence>
<feature type="transmembrane region" description="Helical" evidence="10">
    <location>
        <begin position="258"/>
        <end position="280"/>
    </location>
</feature>
<dbReference type="SUPFAM" id="SSF81321">
    <property type="entry name" value="Family A G protein-coupled receptor-like"/>
    <property type="match status" value="1"/>
</dbReference>
<keyword evidence="9 10" id="KW-0807">Transducer</keyword>
<dbReference type="InterPro" id="IPR000276">
    <property type="entry name" value="GPCR_Rhodpsn"/>
</dbReference>
<protein>
    <submittedName>
        <fullName evidence="12">Neuropeptide S receptor 1</fullName>
    </submittedName>
</protein>
<reference evidence="12" key="1">
    <citation type="submission" date="2018-11" db="EMBL/GenBank/DDBJ databases">
        <authorList>
            <person name="Alioto T."/>
            <person name="Alioto T."/>
        </authorList>
    </citation>
    <scope>NUCLEOTIDE SEQUENCE</scope>
</reference>
<dbReference type="PRINTS" id="PR00896">
    <property type="entry name" value="VASOPRESSINR"/>
</dbReference>
<sequence length="339" mass="38957">MLQLKTAAMSPMNISDNNSFCGTRGVMINFPIEWEIAKWIRCTEFVVTVVLNVSLCILLQKKGKKSNLVLFVFHLVLSDIAVAVFHIFPLIINHFFSNWMLGLTMCKLKFYLSNVSLFASTYLIVTIAVDRLLCVLHPLAILRQRRRYKTWMITIPWGLSFLVNIPILVWTKIFTICECNICTPDLRGIREIALLLNAAFLLFIPSLVLILCYSTIMFFICQKLQIKHGQRLSEIGLIRQATNNCRCRVFSKANRRSTIMTFVVSITFIVCWMPFILAGLLNLYGDLGYGGWFDILIALAPLNSMVNPIIFLTFNNRTFISRRKSTFRRADQLELMNIS</sequence>
<keyword evidence="6 10" id="KW-0472">Membrane</keyword>
<keyword evidence="3 10" id="KW-0812">Transmembrane</keyword>
<keyword evidence="7 10" id="KW-0675">Receptor</keyword>
<evidence type="ECO:0000256" key="9">
    <source>
        <dbReference type="ARBA" id="ARBA00023224"/>
    </source>
</evidence>
<dbReference type="PRINTS" id="PR00237">
    <property type="entry name" value="GPCRRHODOPSN"/>
</dbReference>
<comment type="caution">
    <text evidence="12">The sequence shown here is derived from an EMBL/GenBank/DDBJ whole genome shotgun (WGS) entry which is preliminary data.</text>
</comment>
<comment type="subcellular location">
    <subcellularLocation>
        <location evidence="1 10">Cell membrane</location>
        <topology evidence="1 10">Multi-pass membrane protein</topology>
    </subcellularLocation>
</comment>
<gene>
    <name evidence="12" type="ORF">MGAL_10B086338</name>
</gene>
<dbReference type="GO" id="GO:0005886">
    <property type="term" value="C:plasma membrane"/>
    <property type="evidence" value="ECO:0007669"/>
    <property type="project" value="UniProtKB-SubCell"/>
</dbReference>
<dbReference type="PANTHER" id="PTHR24241:SF76">
    <property type="entry name" value="NEUROPEPTIDE SIFAMIDE RECEPTOR"/>
    <property type="match status" value="1"/>
</dbReference>
<evidence type="ECO:0000313" key="12">
    <source>
        <dbReference type="EMBL" id="VDI09864.1"/>
    </source>
</evidence>
<proteinExistence type="inferred from homology"/>
<keyword evidence="8 10" id="KW-0325">Glycoprotein</keyword>
<name>A0A8B6CW81_MYTGA</name>
<dbReference type="Pfam" id="PF00001">
    <property type="entry name" value="7tm_1"/>
    <property type="match status" value="1"/>
</dbReference>
<dbReference type="PANTHER" id="PTHR24241">
    <property type="entry name" value="NEUROPEPTIDE RECEPTOR-RELATED G-PROTEIN COUPLED RECEPTOR"/>
    <property type="match status" value="1"/>
</dbReference>
<keyword evidence="2" id="KW-1003">Cell membrane</keyword>
<evidence type="ECO:0000259" key="11">
    <source>
        <dbReference type="PROSITE" id="PS50262"/>
    </source>
</evidence>
<evidence type="ECO:0000256" key="1">
    <source>
        <dbReference type="ARBA" id="ARBA00004651"/>
    </source>
</evidence>
<dbReference type="InterPro" id="IPR001817">
    <property type="entry name" value="Vasoprsn_rcpt"/>
</dbReference>
<comment type="similarity">
    <text evidence="10">Belongs to the G-protein coupled receptor 1 family. Vasopressin/oxytocin receptor subfamily.</text>
</comment>
<feature type="transmembrane region" description="Helical" evidence="10">
    <location>
        <begin position="68"/>
        <end position="91"/>
    </location>
</feature>
<keyword evidence="13" id="KW-1185">Reference proteome</keyword>
<feature type="domain" description="G-protein coupled receptors family 1 profile" evidence="11">
    <location>
        <begin position="51"/>
        <end position="311"/>
    </location>
</feature>
<comment type="caution">
    <text evidence="10">Lacks conserved residue(s) required for the propagation of feature annotation.</text>
</comment>
<feature type="transmembrane region" description="Helical" evidence="10">
    <location>
        <begin position="194"/>
        <end position="221"/>
    </location>
</feature>
<evidence type="ECO:0000256" key="5">
    <source>
        <dbReference type="ARBA" id="ARBA00023040"/>
    </source>
</evidence>
<evidence type="ECO:0000256" key="4">
    <source>
        <dbReference type="ARBA" id="ARBA00022989"/>
    </source>
</evidence>
<evidence type="ECO:0000256" key="8">
    <source>
        <dbReference type="ARBA" id="ARBA00023180"/>
    </source>
</evidence>
<evidence type="ECO:0000256" key="6">
    <source>
        <dbReference type="ARBA" id="ARBA00023136"/>
    </source>
</evidence>
<organism evidence="12 13">
    <name type="scientific">Mytilus galloprovincialis</name>
    <name type="common">Mediterranean mussel</name>
    <dbReference type="NCBI Taxonomy" id="29158"/>
    <lineage>
        <taxon>Eukaryota</taxon>
        <taxon>Metazoa</taxon>
        <taxon>Spiralia</taxon>
        <taxon>Lophotrochozoa</taxon>
        <taxon>Mollusca</taxon>
        <taxon>Bivalvia</taxon>
        <taxon>Autobranchia</taxon>
        <taxon>Pteriomorphia</taxon>
        <taxon>Mytilida</taxon>
        <taxon>Mytiloidea</taxon>
        <taxon>Mytilidae</taxon>
        <taxon>Mytilinae</taxon>
        <taxon>Mytilus</taxon>
    </lineage>
</organism>
<dbReference type="EMBL" id="UYJE01002336">
    <property type="protein sequence ID" value="VDI09864.1"/>
    <property type="molecule type" value="Genomic_DNA"/>
</dbReference>
<feature type="transmembrane region" description="Helical" evidence="10">
    <location>
        <begin position="292"/>
        <end position="314"/>
    </location>
</feature>
<dbReference type="Proteomes" id="UP000596742">
    <property type="component" value="Unassembled WGS sequence"/>
</dbReference>
<dbReference type="Gene3D" id="1.20.1070.10">
    <property type="entry name" value="Rhodopsin 7-helix transmembrane proteins"/>
    <property type="match status" value="1"/>
</dbReference>
<dbReference type="GO" id="GO:0005000">
    <property type="term" value="F:vasopressin receptor activity"/>
    <property type="evidence" value="ECO:0007669"/>
    <property type="project" value="InterPro"/>
</dbReference>
<keyword evidence="5 10" id="KW-0297">G-protein coupled receptor</keyword>
<dbReference type="InterPro" id="IPR017452">
    <property type="entry name" value="GPCR_Rhodpsn_7TM"/>
</dbReference>
<evidence type="ECO:0000256" key="2">
    <source>
        <dbReference type="ARBA" id="ARBA00022475"/>
    </source>
</evidence>
<evidence type="ECO:0000313" key="13">
    <source>
        <dbReference type="Proteomes" id="UP000596742"/>
    </source>
</evidence>
<feature type="transmembrane region" description="Helical" evidence="10">
    <location>
        <begin position="111"/>
        <end position="129"/>
    </location>
</feature>
<accession>A0A8B6CW81</accession>
<feature type="transmembrane region" description="Helical" evidence="10">
    <location>
        <begin position="150"/>
        <end position="174"/>
    </location>
</feature>
<evidence type="ECO:0000256" key="7">
    <source>
        <dbReference type="ARBA" id="ARBA00023170"/>
    </source>
</evidence>
<dbReference type="PROSITE" id="PS50262">
    <property type="entry name" value="G_PROTEIN_RECEP_F1_2"/>
    <property type="match status" value="1"/>
</dbReference>
<keyword evidence="4 10" id="KW-1133">Transmembrane helix</keyword>
<dbReference type="OrthoDB" id="6091802at2759"/>